<dbReference type="Proteomes" id="UP001610334">
    <property type="component" value="Unassembled WGS sequence"/>
</dbReference>
<protein>
    <recommendedName>
        <fullName evidence="2">Xylanolytic transcriptional activator regulatory domain-containing protein</fullName>
    </recommendedName>
</protein>
<dbReference type="PANTHER" id="PTHR46910">
    <property type="entry name" value="TRANSCRIPTION FACTOR PDR1"/>
    <property type="match status" value="1"/>
</dbReference>
<evidence type="ECO:0000313" key="4">
    <source>
        <dbReference type="Proteomes" id="UP001610334"/>
    </source>
</evidence>
<dbReference type="CDD" id="cd12148">
    <property type="entry name" value="fungal_TF_MHR"/>
    <property type="match status" value="1"/>
</dbReference>
<evidence type="ECO:0000256" key="1">
    <source>
        <dbReference type="ARBA" id="ARBA00023242"/>
    </source>
</evidence>
<dbReference type="InterPro" id="IPR007219">
    <property type="entry name" value="XnlR_reg_dom"/>
</dbReference>
<name>A0ABR4HDJ8_9EURO</name>
<reference evidence="3 4" key="1">
    <citation type="submission" date="2024-07" db="EMBL/GenBank/DDBJ databases">
        <title>Section-level genome sequencing and comparative genomics of Aspergillus sections Usti and Cavernicolus.</title>
        <authorList>
            <consortium name="Lawrence Berkeley National Laboratory"/>
            <person name="Nybo J.L."/>
            <person name="Vesth T.C."/>
            <person name="Theobald S."/>
            <person name="Frisvad J.C."/>
            <person name="Larsen T.O."/>
            <person name="Kjaerboelling I."/>
            <person name="Rothschild-Mancinelli K."/>
            <person name="Lyhne E.K."/>
            <person name="Kogle M.E."/>
            <person name="Barry K."/>
            <person name="Clum A."/>
            <person name="Na H."/>
            <person name="Ledsgaard L."/>
            <person name="Lin J."/>
            <person name="Lipzen A."/>
            <person name="Kuo A."/>
            <person name="Riley R."/>
            <person name="Mondo S."/>
            <person name="Labutti K."/>
            <person name="Haridas S."/>
            <person name="Pangalinan J."/>
            <person name="Salamov A.A."/>
            <person name="Simmons B.A."/>
            <person name="Magnuson J.K."/>
            <person name="Chen J."/>
            <person name="Drula E."/>
            <person name="Henrissat B."/>
            <person name="Wiebenga A."/>
            <person name="Lubbers R.J."/>
            <person name="Gomes A.C."/>
            <person name="Makela M.R."/>
            <person name="Stajich J."/>
            <person name="Grigoriev I.V."/>
            <person name="Mortensen U.H."/>
            <person name="De Vries R.P."/>
            <person name="Baker S.E."/>
            <person name="Andersen M.R."/>
        </authorList>
    </citation>
    <scope>NUCLEOTIDE SEQUENCE [LARGE SCALE GENOMIC DNA]</scope>
    <source>
        <strain evidence="3 4">CBS 588.65</strain>
    </source>
</reference>
<dbReference type="InterPro" id="IPR050987">
    <property type="entry name" value="AtrR-like"/>
</dbReference>
<accession>A0ABR4HDJ8</accession>
<dbReference type="EMBL" id="JBFXLT010000040">
    <property type="protein sequence ID" value="KAL2813375.1"/>
    <property type="molecule type" value="Genomic_DNA"/>
</dbReference>
<evidence type="ECO:0000313" key="3">
    <source>
        <dbReference type="EMBL" id="KAL2813375.1"/>
    </source>
</evidence>
<organism evidence="3 4">
    <name type="scientific">Aspergillus granulosus</name>
    <dbReference type="NCBI Taxonomy" id="176169"/>
    <lineage>
        <taxon>Eukaryota</taxon>
        <taxon>Fungi</taxon>
        <taxon>Dikarya</taxon>
        <taxon>Ascomycota</taxon>
        <taxon>Pezizomycotina</taxon>
        <taxon>Eurotiomycetes</taxon>
        <taxon>Eurotiomycetidae</taxon>
        <taxon>Eurotiales</taxon>
        <taxon>Aspergillaceae</taxon>
        <taxon>Aspergillus</taxon>
        <taxon>Aspergillus subgen. Nidulantes</taxon>
    </lineage>
</organism>
<dbReference type="PANTHER" id="PTHR46910:SF5">
    <property type="entry name" value="ZN(II)2CYS6 TRANSCRIPTION FACTOR (EUROFUNG)"/>
    <property type="match status" value="1"/>
</dbReference>
<feature type="domain" description="Xylanolytic transcriptional activator regulatory" evidence="2">
    <location>
        <begin position="1"/>
        <end position="62"/>
    </location>
</feature>
<sequence length="371" mass="42090">MSQALELHSSHVIETERAKGSQREIHLFWAVYALEKAVSLRLGRPSTIKDQDITVPRLDLDRTMTSLVYYWFPDWITLASLYGRMYDNLYSPNALAQPASIRASRIKVLASELERMMALRAEYYKRPNHLIQPSLSRFIIHANKAIEYSTLASIYRGSPEENPSGLVPCLQCITAARLSLKESESCIVILLDTETWPRTFDSWINEILLLAPFMPFLILLCNVVETCDTSDLARLQRLIDGLHSLAQSPRYTSCNKQLRIFKAMYDVGAKYVQAKEQRQPEDVIGQSTYVDMDTHLGDNTWLDTASYSTSLYPVSNTQPLDIAQKQMAASSDGIMEYQENTLVLLPSLPDDHSTDIDTSAFQLGSWTQQAY</sequence>
<keyword evidence="4" id="KW-1185">Reference proteome</keyword>
<proteinExistence type="predicted"/>
<keyword evidence="1" id="KW-0539">Nucleus</keyword>
<dbReference type="Pfam" id="PF04082">
    <property type="entry name" value="Fungal_trans"/>
    <property type="match status" value="1"/>
</dbReference>
<gene>
    <name evidence="3" type="ORF">BJX63DRAFT_224720</name>
</gene>
<evidence type="ECO:0000259" key="2">
    <source>
        <dbReference type="Pfam" id="PF04082"/>
    </source>
</evidence>
<comment type="caution">
    <text evidence="3">The sequence shown here is derived from an EMBL/GenBank/DDBJ whole genome shotgun (WGS) entry which is preliminary data.</text>
</comment>